<dbReference type="FunFam" id="2.40.110.10:FF:000002">
    <property type="entry name" value="Acyl-CoA dehydrogenase fadE12"/>
    <property type="match status" value="1"/>
</dbReference>
<dbReference type="AlphaFoldDB" id="A0A507B5P8"/>
<dbReference type="Pfam" id="PF02770">
    <property type="entry name" value="Acyl-CoA_dh_M"/>
    <property type="match status" value="1"/>
</dbReference>
<comment type="similarity">
    <text evidence="2 6">Belongs to the acyl-CoA dehydrogenase family.</text>
</comment>
<dbReference type="Gene3D" id="2.40.110.10">
    <property type="entry name" value="Butyryl-CoA Dehydrogenase, subunit A, domain 2"/>
    <property type="match status" value="1"/>
</dbReference>
<evidence type="ECO:0000313" key="10">
    <source>
        <dbReference type="EMBL" id="TPX12361.1"/>
    </source>
</evidence>
<dbReference type="GO" id="GO:0033539">
    <property type="term" value="P:fatty acid beta-oxidation using acyl-CoA dehydrogenase"/>
    <property type="evidence" value="ECO:0007669"/>
    <property type="project" value="TreeGrafter"/>
</dbReference>
<name>A0A507B5P8_9PEZI</name>
<dbReference type="InterPro" id="IPR006091">
    <property type="entry name" value="Acyl-CoA_Oxase/DH_mid-dom"/>
</dbReference>
<evidence type="ECO:0000313" key="11">
    <source>
        <dbReference type="Proteomes" id="UP000319257"/>
    </source>
</evidence>
<evidence type="ECO:0000256" key="5">
    <source>
        <dbReference type="ARBA" id="ARBA00023002"/>
    </source>
</evidence>
<dbReference type="InterPro" id="IPR013786">
    <property type="entry name" value="AcylCoA_DH/ox_N"/>
</dbReference>
<evidence type="ECO:0008006" key="12">
    <source>
        <dbReference type="Google" id="ProtNLM"/>
    </source>
</evidence>
<evidence type="ECO:0000256" key="1">
    <source>
        <dbReference type="ARBA" id="ARBA00001974"/>
    </source>
</evidence>
<feature type="domain" description="Acyl-CoA dehydrogenase/oxidase C-terminal" evidence="7">
    <location>
        <begin position="256"/>
        <end position="409"/>
    </location>
</feature>
<organism evidence="10 11">
    <name type="scientific">Thyridium curvatum</name>
    <dbReference type="NCBI Taxonomy" id="1093900"/>
    <lineage>
        <taxon>Eukaryota</taxon>
        <taxon>Fungi</taxon>
        <taxon>Dikarya</taxon>
        <taxon>Ascomycota</taxon>
        <taxon>Pezizomycotina</taxon>
        <taxon>Sordariomycetes</taxon>
        <taxon>Sordariomycetidae</taxon>
        <taxon>Thyridiales</taxon>
        <taxon>Thyridiaceae</taxon>
        <taxon>Thyridium</taxon>
    </lineage>
</organism>
<evidence type="ECO:0000256" key="4">
    <source>
        <dbReference type="ARBA" id="ARBA00022827"/>
    </source>
</evidence>
<protein>
    <recommendedName>
        <fullName evidence="12">Acyl-CoA dehydrogenase</fullName>
    </recommendedName>
</protein>
<evidence type="ECO:0000259" key="8">
    <source>
        <dbReference type="Pfam" id="PF02770"/>
    </source>
</evidence>
<feature type="domain" description="Acyl-CoA dehydrogenase/oxidase N-terminal" evidence="9">
    <location>
        <begin position="22"/>
        <end position="147"/>
    </location>
</feature>
<dbReference type="InParanoid" id="A0A507B5P8"/>
<evidence type="ECO:0000259" key="9">
    <source>
        <dbReference type="Pfam" id="PF02771"/>
    </source>
</evidence>
<dbReference type="PANTHER" id="PTHR48083:SF17">
    <property type="entry name" value="ACYL-COA DEHYDROGENASE (AFU_ORTHOLOGUE AFUA_2G16630)-RELATED"/>
    <property type="match status" value="1"/>
</dbReference>
<dbReference type="EMBL" id="SKBQ01000041">
    <property type="protein sequence ID" value="TPX12361.1"/>
    <property type="molecule type" value="Genomic_DNA"/>
</dbReference>
<gene>
    <name evidence="10" type="ORF">E0L32_007008</name>
</gene>
<evidence type="ECO:0000256" key="3">
    <source>
        <dbReference type="ARBA" id="ARBA00022630"/>
    </source>
</evidence>
<dbReference type="SUPFAM" id="SSF47203">
    <property type="entry name" value="Acyl-CoA dehydrogenase C-terminal domain-like"/>
    <property type="match status" value="1"/>
</dbReference>
<dbReference type="OrthoDB" id="10254877at2759"/>
<dbReference type="GeneID" id="41974455"/>
<keyword evidence="11" id="KW-1185">Reference proteome</keyword>
<dbReference type="GO" id="GO:0003995">
    <property type="term" value="F:acyl-CoA dehydrogenase activity"/>
    <property type="evidence" value="ECO:0007669"/>
    <property type="project" value="InterPro"/>
</dbReference>
<dbReference type="InterPro" id="IPR050741">
    <property type="entry name" value="Acyl-CoA_dehydrogenase"/>
</dbReference>
<evidence type="ECO:0000259" key="7">
    <source>
        <dbReference type="Pfam" id="PF00441"/>
    </source>
</evidence>
<dbReference type="Proteomes" id="UP000319257">
    <property type="component" value="Unassembled WGS sequence"/>
</dbReference>
<dbReference type="InterPro" id="IPR037069">
    <property type="entry name" value="AcylCoA_DH/ox_N_sf"/>
</dbReference>
<dbReference type="STRING" id="1093900.A0A507B5P8"/>
<dbReference type="GO" id="GO:0050660">
    <property type="term" value="F:flavin adenine dinucleotide binding"/>
    <property type="evidence" value="ECO:0007669"/>
    <property type="project" value="InterPro"/>
</dbReference>
<comment type="cofactor">
    <cofactor evidence="1 6">
        <name>FAD</name>
        <dbReference type="ChEBI" id="CHEBI:57692"/>
    </cofactor>
</comment>
<dbReference type="Pfam" id="PF02771">
    <property type="entry name" value="Acyl-CoA_dh_N"/>
    <property type="match status" value="1"/>
</dbReference>
<dbReference type="InterPro" id="IPR009075">
    <property type="entry name" value="AcylCo_DH/oxidase_C"/>
</dbReference>
<proteinExistence type="inferred from homology"/>
<comment type="caution">
    <text evidence="10">The sequence shown here is derived from an EMBL/GenBank/DDBJ whole genome shotgun (WGS) entry which is preliminary data.</text>
</comment>
<dbReference type="Pfam" id="PF00441">
    <property type="entry name" value="Acyl-CoA_dh_1"/>
    <property type="match status" value="1"/>
</dbReference>
<accession>A0A507B5P8</accession>
<dbReference type="InterPro" id="IPR009100">
    <property type="entry name" value="AcylCoA_DH/oxidase_NM_dom_sf"/>
</dbReference>
<feature type="domain" description="Acyl-CoA oxidase/dehydrogenase middle" evidence="8">
    <location>
        <begin position="151"/>
        <end position="244"/>
    </location>
</feature>
<dbReference type="Gene3D" id="1.20.140.10">
    <property type="entry name" value="Butyryl-CoA Dehydrogenase, subunit A, domain 3"/>
    <property type="match status" value="1"/>
</dbReference>
<keyword evidence="5 6" id="KW-0560">Oxidoreductase</keyword>
<dbReference type="InterPro" id="IPR006089">
    <property type="entry name" value="Acyl-CoA_DH_CS"/>
</dbReference>
<sequence length="424" mass="46735">MSLAPFAEPLWHTRGLSPYYKESHARLRDAVRAYIDKHISPFCEEWEEKGGVPLEAAKHFGQQGFMAAAIYPLAAEHLGNLRLPGNISPQEWDEFHDYVFIDEVARCGYLGVIWGLSCGNVIGAPPLIRFGSPDQQRRYVPDILAGKIRFCLAVTEPDAGSDVAGITTTAERRGNKYIVNGAKKWITNGIWADYCTAAVRTGGEGQKGISALIIRLDSPGVTRKKIRNSGVEASGSTYIEFDNVEVPVENLLGKENEGFPIIMSNFNHERIWLAITALRLSRVCAEDAYLHATRRETFGKTLISNQIIRAKLSVAGRRIDSAQAYLEQLVFMLGQAKREGMPEPLGIGGLIANCKVLSCQVLENVNRECQQIMGGLGYSRGGRGGRVEQISRDLRCLVVGGGSDEILTDFSLTHEVRSLQKSKL</sequence>
<evidence type="ECO:0000256" key="6">
    <source>
        <dbReference type="RuleBase" id="RU362125"/>
    </source>
</evidence>
<dbReference type="RefSeq" id="XP_030994072.1">
    <property type="nucleotide sequence ID" value="XM_031141705.1"/>
</dbReference>
<dbReference type="GO" id="GO:0005737">
    <property type="term" value="C:cytoplasm"/>
    <property type="evidence" value="ECO:0007669"/>
    <property type="project" value="TreeGrafter"/>
</dbReference>
<evidence type="ECO:0000256" key="2">
    <source>
        <dbReference type="ARBA" id="ARBA00009347"/>
    </source>
</evidence>
<keyword evidence="3 6" id="KW-0285">Flavoprotein</keyword>
<dbReference type="InterPro" id="IPR046373">
    <property type="entry name" value="Acyl-CoA_Oxase/DH_mid-dom_sf"/>
</dbReference>
<dbReference type="InterPro" id="IPR036250">
    <property type="entry name" value="AcylCo_DH-like_C"/>
</dbReference>
<dbReference type="PANTHER" id="PTHR48083">
    <property type="entry name" value="MEDIUM-CHAIN SPECIFIC ACYL-COA DEHYDROGENASE, MITOCHONDRIAL-RELATED"/>
    <property type="match status" value="1"/>
</dbReference>
<dbReference type="Gene3D" id="1.10.540.10">
    <property type="entry name" value="Acyl-CoA dehydrogenase/oxidase, N-terminal domain"/>
    <property type="match status" value="1"/>
</dbReference>
<dbReference type="SUPFAM" id="SSF56645">
    <property type="entry name" value="Acyl-CoA dehydrogenase NM domain-like"/>
    <property type="match status" value="1"/>
</dbReference>
<dbReference type="PROSITE" id="PS00072">
    <property type="entry name" value="ACYL_COA_DH_1"/>
    <property type="match status" value="1"/>
</dbReference>
<reference evidence="10 11" key="1">
    <citation type="submission" date="2019-06" db="EMBL/GenBank/DDBJ databases">
        <title>Draft genome sequence of the filamentous fungus Phialemoniopsis curvata isolated from diesel fuel.</title>
        <authorList>
            <person name="Varaljay V.A."/>
            <person name="Lyon W.J."/>
            <person name="Crouch A.L."/>
            <person name="Drake C.E."/>
            <person name="Hollomon J.M."/>
            <person name="Nadeau L.J."/>
            <person name="Nunn H.S."/>
            <person name="Stevenson B.S."/>
            <person name="Bojanowski C.L."/>
            <person name="Crookes-Goodson W.J."/>
        </authorList>
    </citation>
    <scope>NUCLEOTIDE SEQUENCE [LARGE SCALE GENOMIC DNA]</scope>
    <source>
        <strain evidence="10 11">D216</strain>
    </source>
</reference>
<keyword evidence="4 6" id="KW-0274">FAD</keyword>